<organism evidence="6 7">
    <name type="scientific">Astrephomene gubernaculifera</name>
    <dbReference type="NCBI Taxonomy" id="47775"/>
    <lineage>
        <taxon>Eukaryota</taxon>
        <taxon>Viridiplantae</taxon>
        <taxon>Chlorophyta</taxon>
        <taxon>core chlorophytes</taxon>
        <taxon>Chlorophyceae</taxon>
        <taxon>CS clade</taxon>
        <taxon>Chlamydomonadales</taxon>
        <taxon>Astrephomenaceae</taxon>
        <taxon>Astrephomene</taxon>
    </lineage>
</organism>
<feature type="compositionally biased region" description="Pro residues" evidence="4">
    <location>
        <begin position="390"/>
        <end position="402"/>
    </location>
</feature>
<feature type="coiled-coil region" evidence="3">
    <location>
        <begin position="748"/>
        <end position="782"/>
    </location>
</feature>
<keyword evidence="2" id="KW-0067">ATP-binding</keyword>
<keyword evidence="3" id="KW-0175">Coiled coil</keyword>
<accession>A0AAD3HM25</accession>
<name>A0AAD3HM25_9CHLO</name>
<feature type="region of interest" description="Disordered" evidence="4">
    <location>
        <begin position="505"/>
        <end position="530"/>
    </location>
</feature>
<keyword evidence="5" id="KW-1133">Transmembrane helix</keyword>
<evidence type="ECO:0000256" key="5">
    <source>
        <dbReference type="SAM" id="Phobius"/>
    </source>
</evidence>
<dbReference type="InterPro" id="IPR051701">
    <property type="entry name" value="Mito_OM_Translocase_MSP1"/>
</dbReference>
<feature type="region of interest" description="Disordered" evidence="4">
    <location>
        <begin position="385"/>
        <end position="434"/>
    </location>
</feature>
<feature type="compositionally biased region" description="Low complexity" evidence="4">
    <location>
        <begin position="505"/>
        <end position="524"/>
    </location>
</feature>
<evidence type="ECO:0000256" key="1">
    <source>
        <dbReference type="ARBA" id="ARBA00022741"/>
    </source>
</evidence>
<feature type="region of interest" description="Disordered" evidence="4">
    <location>
        <begin position="948"/>
        <end position="996"/>
    </location>
</feature>
<dbReference type="PANTHER" id="PTHR45644">
    <property type="entry name" value="AAA ATPASE, PUTATIVE (AFU_ORTHOLOGUE AFUA_2G12920)-RELATED-RELATED"/>
    <property type="match status" value="1"/>
</dbReference>
<evidence type="ECO:0000313" key="7">
    <source>
        <dbReference type="Proteomes" id="UP001054857"/>
    </source>
</evidence>
<feature type="compositionally biased region" description="Low complexity" evidence="4">
    <location>
        <begin position="403"/>
        <end position="416"/>
    </location>
</feature>
<dbReference type="GO" id="GO:0005741">
    <property type="term" value="C:mitochondrial outer membrane"/>
    <property type="evidence" value="ECO:0007669"/>
    <property type="project" value="TreeGrafter"/>
</dbReference>
<feature type="region of interest" description="Disordered" evidence="4">
    <location>
        <begin position="688"/>
        <end position="713"/>
    </location>
</feature>
<protein>
    <submittedName>
        <fullName evidence="6">Uncharacterized protein</fullName>
    </submittedName>
</protein>
<reference evidence="6 7" key="1">
    <citation type="journal article" date="2021" name="Sci. Rep.">
        <title>Genome sequencing of the multicellular alga Astrephomene provides insights into convergent evolution of germ-soma differentiation.</title>
        <authorList>
            <person name="Yamashita S."/>
            <person name="Yamamoto K."/>
            <person name="Matsuzaki R."/>
            <person name="Suzuki S."/>
            <person name="Yamaguchi H."/>
            <person name="Hirooka S."/>
            <person name="Minakuchi Y."/>
            <person name="Miyagishima S."/>
            <person name="Kawachi M."/>
            <person name="Toyoda A."/>
            <person name="Nozaki H."/>
        </authorList>
    </citation>
    <scope>NUCLEOTIDE SEQUENCE [LARGE SCALE GENOMIC DNA]</scope>
    <source>
        <strain evidence="6 7">NIES-4017</strain>
    </source>
</reference>
<dbReference type="EMBL" id="BMAR01000010">
    <property type="protein sequence ID" value="GFR45663.1"/>
    <property type="molecule type" value="Genomic_DNA"/>
</dbReference>
<gene>
    <name evidence="6" type="ORF">Agub_g7075</name>
</gene>
<evidence type="ECO:0000256" key="3">
    <source>
        <dbReference type="SAM" id="Coils"/>
    </source>
</evidence>
<evidence type="ECO:0000256" key="4">
    <source>
        <dbReference type="SAM" id="MobiDB-lite"/>
    </source>
</evidence>
<evidence type="ECO:0000313" key="6">
    <source>
        <dbReference type="EMBL" id="GFR45663.1"/>
    </source>
</evidence>
<dbReference type="GO" id="GO:0005524">
    <property type="term" value="F:ATP binding"/>
    <property type="evidence" value="ECO:0007669"/>
    <property type="project" value="UniProtKB-KW"/>
</dbReference>
<feature type="transmembrane region" description="Helical" evidence="5">
    <location>
        <begin position="21"/>
        <end position="41"/>
    </location>
</feature>
<keyword evidence="1" id="KW-0547">Nucleotide-binding</keyword>
<keyword evidence="5" id="KW-0812">Transmembrane</keyword>
<feature type="region of interest" description="Disordered" evidence="4">
    <location>
        <begin position="296"/>
        <end position="359"/>
    </location>
</feature>
<feature type="compositionally biased region" description="Pro residues" evidence="4">
    <location>
        <begin position="624"/>
        <end position="634"/>
    </location>
</feature>
<comment type="caution">
    <text evidence="6">The sequence shown here is derived from an EMBL/GenBank/DDBJ whole genome shotgun (WGS) entry which is preliminary data.</text>
</comment>
<feature type="compositionally biased region" description="Low complexity" evidence="4">
    <location>
        <begin position="983"/>
        <end position="996"/>
    </location>
</feature>
<keyword evidence="5" id="KW-0472">Membrane</keyword>
<feature type="region of interest" description="Disordered" evidence="4">
    <location>
        <begin position="616"/>
        <end position="672"/>
    </location>
</feature>
<feature type="non-terminal residue" evidence="6">
    <location>
        <position position="1135"/>
    </location>
</feature>
<sequence>MPFHQTLYRSGLYITYTIPQCLKLGIFCNFLGLVLVFSMSANKPEPALNDACNATASDACKATDRGKGTPSLSAAEGVDNGTPKTSAVAAWAALISTQSQHPSLGLCGGQAAIWHDPATGGLSLCHGSGRSKQLCRLEVVKPPVPSLGPPIALLTALVPHVLNVDSRLLLEGQSAALRSGSEIKIRLSALPGFSSPSPPGYRAGGSSSTGGTVCFLFNPLNLAAYEEVGGAAGAASVEPPSAVAGTAGADATSRLRRLEAQAAAIRAALVRSARQLAAEAQAEAGAAGSDAAASLPYSHVKPSRHGPGDPRLAAGALPSPHAEAAVADTAPLSDAPAWPSHPHRHSLSQPGNSGFAGGAAAGANAPLGQLGGSLGRLLSALTAATAPKQHPQPPPTTHPQLPPRLQQPQQQLPGPRLHGRGGQAGREQPTAADAAAVGANATGPAGSMWSQLSGLCELLSAAAPPPPPPPVNAAAAAGEGAPELQPLKMLREVLDEVLLLGRGGEPSAAGGAAAEGPSGGTSTAGNGGTRPLEEAAWCELRPEWLHAAAGPSGSTAAGAAAAAAPVAARPAREASRSSGLDHVRGNLHKLQSMMAEFEAELATGLASSVAEVDEGRVNRQDAPVPAPPPPPPQPSALASSWTSGEQGSLPRRLVPGAFSSPPPRPRQVAPASSAAWQLPSLWSQLGKAHLPQREQQQQQRSESAAAAEPSQQGVYGKPLGDFAALEALIRGVLQTPDAAEAIEAAFGMAEAAAEVAKRKAELAKTKAELAEAKAVAAAAAAAATAEAATAAAEAGKAGLELLAAAPVPGKAGVADPLVGGGVSAAVGEAGEGGSAAMAFEFDTAAAGEAVAAASLQDGSPVMEGEGDGMEVDADKVVSEAALLTGPEEPSGGGSGGGSATAGAAAAGAAAASAPAAAVAGHGTSSLPALAPPGLSEAATDTVVTTGAGVGAAAGSDPEGAVAPTPLRAGPPREPLQQKEQKQADSPPVAAVADPVPSPTAAAAAPAAAATPIAPPAAAPLQSELVAKRVAAFRSELSSPHALTPPEALPVDLDSLPYYLGQGTKERLLATARLHLHHSRLASFTSDLPCMSPRVLLVGPYGSELYQQALVSALAASCGAQLLVLDRAALGLLEGA</sequence>
<proteinExistence type="predicted"/>
<dbReference type="Proteomes" id="UP001054857">
    <property type="component" value="Unassembled WGS sequence"/>
</dbReference>
<dbReference type="AlphaFoldDB" id="A0AAD3HM25"/>
<keyword evidence="7" id="KW-1185">Reference proteome</keyword>
<feature type="compositionally biased region" description="Low complexity" evidence="4">
    <location>
        <begin position="693"/>
        <end position="712"/>
    </location>
</feature>
<evidence type="ECO:0000256" key="2">
    <source>
        <dbReference type="ARBA" id="ARBA00022840"/>
    </source>
</evidence>